<dbReference type="SMR" id="A0A6B9XYQ8"/>
<dbReference type="PROSITE" id="PS00018">
    <property type="entry name" value="EF_HAND_1"/>
    <property type="match status" value="2"/>
</dbReference>
<dbReference type="Pfam" id="PF21008">
    <property type="entry name" value="AIF-1"/>
    <property type="match status" value="1"/>
</dbReference>
<evidence type="ECO:0000256" key="3">
    <source>
        <dbReference type="ARBA" id="ARBA00022737"/>
    </source>
</evidence>
<keyword evidence="2" id="KW-0479">Metal-binding</keyword>
<dbReference type="InterPro" id="IPR011992">
    <property type="entry name" value="EF-hand-dom_pair"/>
</dbReference>
<feature type="region of interest" description="Disordered" evidence="5">
    <location>
        <begin position="1"/>
        <end position="26"/>
    </location>
</feature>
<dbReference type="Gene3D" id="1.10.238.10">
    <property type="entry name" value="EF-hand"/>
    <property type="match status" value="1"/>
</dbReference>
<feature type="compositionally biased region" description="Basic and acidic residues" evidence="5">
    <location>
        <begin position="16"/>
        <end position="26"/>
    </location>
</feature>
<evidence type="ECO:0000259" key="6">
    <source>
        <dbReference type="PROSITE" id="PS50222"/>
    </source>
</evidence>
<feature type="region of interest" description="Disordered" evidence="5">
    <location>
        <begin position="132"/>
        <end position="151"/>
    </location>
</feature>
<dbReference type="InterPro" id="IPR042433">
    <property type="entry name" value="AIF1/AIF1L"/>
</dbReference>
<dbReference type="InterPro" id="IPR018247">
    <property type="entry name" value="EF_Hand_1_Ca_BS"/>
</dbReference>
<dbReference type="GO" id="GO:0097178">
    <property type="term" value="P:ruffle assembly"/>
    <property type="evidence" value="ECO:0007669"/>
    <property type="project" value="TreeGrafter"/>
</dbReference>
<dbReference type="GO" id="GO:0005884">
    <property type="term" value="C:actin filament"/>
    <property type="evidence" value="ECO:0007669"/>
    <property type="project" value="TreeGrafter"/>
</dbReference>
<evidence type="ECO:0000256" key="5">
    <source>
        <dbReference type="SAM" id="MobiDB-lite"/>
    </source>
</evidence>
<sequence>MPRTTFDRTNVQGGKDWGKAKQRQTEQIDDEIEDIITKNTYPEVEELDEKLTAYKDQFITYDLDGSGDLDDNDVRVMMEKLGQPKNHIEIRKMIKEIDLNGSGTINFREFVQMMLGGKTSIMRMILMFEEKNKEKEKPVGPPPKKSFSDLP</sequence>
<accession>A0A6B9XYQ8</accession>
<dbReference type="PANTHER" id="PTHR10356:SF0">
    <property type="entry name" value="CALCIUM-BINDING PROTEIN B"/>
    <property type="match status" value="1"/>
</dbReference>
<reference evidence="7" key="1">
    <citation type="submission" date="2019-07" db="EMBL/GenBank/DDBJ databases">
        <authorList>
            <person name="Chiaramonte M."/>
            <person name="Inguglia L."/>
            <person name="Arizza V."/>
        </authorList>
    </citation>
    <scope>NUCLEOTIDE SEQUENCE</scope>
</reference>
<evidence type="ECO:0000256" key="1">
    <source>
        <dbReference type="ARBA" id="ARBA00004599"/>
    </source>
</evidence>
<feature type="domain" description="EF-hand" evidence="6">
    <location>
        <begin position="85"/>
        <end position="120"/>
    </location>
</feature>
<feature type="domain" description="EF-hand" evidence="6">
    <location>
        <begin position="49"/>
        <end position="84"/>
    </location>
</feature>
<evidence type="ECO:0000256" key="2">
    <source>
        <dbReference type="ARBA" id="ARBA00022723"/>
    </source>
</evidence>
<comment type="subcellular location">
    <subcellularLocation>
        <location evidence="1">Cell projection</location>
        <location evidence="1">Ruffle membrane</location>
        <topology evidence="1">Peripheral membrane protein</topology>
        <orientation evidence="1">Cytoplasmic side</orientation>
    </subcellularLocation>
</comment>
<dbReference type="CDD" id="cd00051">
    <property type="entry name" value="EFh"/>
    <property type="match status" value="1"/>
</dbReference>
<name>A0A6B9XYQ8_PARLI</name>
<keyword evidence="4" id="KW-0106">Calcium</keyword>
<dbReference type="InterPro" id="IPR049025">
    <property type="entry name" value="AIF-1_EF_pair"/>
</dbReference>
<dbReference type="AlphaFoldDB" id="A0A6B9XYQ8"/>
<dbReference type="GO" id="GO:0032587">
    <property type="term" value="C:ruffle membrane"/>
    <property type="evidence" value="ECO:0007669"/>
    <property type="project" value="UniProtKB-SubCell"/>
</dbReference>
<proteinExistence type="evidence at transcript level"/>
<dbReference type="InterPro" id="IPR002048">
    <property type="entry name" value="EF_hand_dom"/>
</dbReference>
<dbReference type="PANTHER" id="PTHR10356">
    <property type="entry name" value="ALLOGRAFT INFLAMMATORY FACTOR-1"/>
    <property type="match status" value="1"/>
</dbReference>
<evidence type="ECO:0000313" key="7">
    <source>
        <dbReference type="EMBL" id="QHR93524.1"/>
    </source>
</evidence>
<dbReference type="PROSITE" id="PS50222">
    <property type="entry name" value="EF_HAND_2"/>
    <property type="match status" value="2"/>
</dbReference>
<dbReference type="GO" id="GO:0051015">
    <property type="term" value="F:actin filament binding"/>
    <property type="evidence" value="ECO:0007669"/>
    <property type="project" value="TreeGrafter"/>
</dbReference>
<evidence type="ECO:0000256" key="4">
    <source>
        <dbReference type="ARBA" id="ARBA00022837"/>
    </source>
</evidence>
<dbReference type="GO" id="GO:0051017">
    <property type="term" value="P:actin filament bundle assembly"/>
    <property type="evidence" value="ECO:0007669"/>
    <property type="project" value="TreeGrafter"/>
</dbReference>
<protein>
    <submittedName>
        <fullName evidence="7">Allograft inflammatory factor 1</fullName>
    </submittedName>
</protein>
<organism evidence="7">
    <name type="scientific">Paracentrotus lividus</name>
    <name type="common">Common sea urchin</name>
    <dbReference type="NCBI Taxonomy" id="7656"/>
    <lineage>
        <taxon>Eukaryota</taxon>
        <taxon>Metazoa</taxon>
        <taxon>Echinodermata</taxon>
        <taxon>Eleutherozoa</taxon>
        <taxon>Echinozoa</taxon>
        <taxon>Echinoidea</taxon>
        <taxon>Euechinoidea</taxon>
        <taxon>Echinacea</taxon>
        <taxon>Camarodonta</taxon>
        <taxon>Echinidea</taxon>
        <taxon>Echinidae</taxon>
        <taxon>Paracentrotus</taxon>
    </lineage>
</organism>
<dbReference type="SUPFAM" id="SSF47473">
    <property type="entry name" value="EF-hand"/>
    <property type="match status" value="1"/>
</dbReference>
<dbReference type="GO" id="GO:0005509">
    <property type="term" value="F:calcium ion binding"/>
    <property type="evidence" value="ECO:0007669"/>
    <property type="project" value="InterPro"/>
</dbReference>
<dbReference type="SMART" id="SM00054">
    <property type="entry name" value="EFh"/>
    <property type="match status" value="2"/>
</dbReference>
<dbReference type="FunFam" id="1.10.238.10:FF:000178">
    <property type="entry name" value="Calmodulin-2 A"/>
    <property type="match status" value="1"/>
</dbReference>
<dbReference type="EMBL" id="MN128715">
    <property type="protein sequence ID" value="QHR93524.1"/>
    <property type="molecule type" value="mRNA"/>
</dbReference>
<keyword evidence="3" id="KW-0677">Repeat</keyword>